<dbReference type="Gene3D" id="3.40.50.410">
    <property type="entry name" value="von Willebrand factor, type A domain"/>
    <property type="match status" value="1"/>
</dbReference>
<evidence type="ECO:0000313" key="2">
    <source>
        <dbReference type="EMBL" id="MPL85862.1"/>
    </source>
</evidence>
<comment type="caution">
    <text evidence="2">The sequence shown here is derived from an EMBL/GenBank/DDBJ whole genome shotgun (WGS) entry which is preliminary data.</text>
</comment>
<name>A0A644V4X5_9ZZZZ</name>
<reference evidence="2" key="1">
    <citation type="submission" date="2019-08" db="EMBL/GenBank/DDBJ databases">
        <authorList>
            <person name="Kucharzyk K."/>
            <person name="Murdoch R.W."/>
            <person name="Higgins S."/>
            <person name="Loffler F."/>
        </authorList>
    </citation>
    <scope>NUCLEOTIDE SEQUENCE</scope>
</reference>
<dbReference type="SUPFAM" id="SSF53300">
    <property type="entry name" value="vWA-like"/>
    <property type="match status" value="1"/>
</dbReference>
<dbReference type="EMBL" id="VSSQ01000212">
    <property type="protein sequence ID" value="MPL85862.1"/>
    <property type="molecule type" value="Genomic_DNA"/>
</dbReference>
<evidence type="ECO:0000259" key="1">
    <source>
        <dbReference type="SMART" id="SM00327"/>
    </source>
</evidence>
<dbReference type="Pfam" id="PF01882">
    <property type="entry name" value="DUF58"/>
    <property type="match status" value="1"/>
</dbReference>
<dbReference type="InterPro" id="IPR002035">
    <property type="entry name" value="VWF_A"/>
</dbReference>
<gene>
    <name evidence="2" type="ORF">SDC9_31836</name>
</gene>
<feature type="domain" description="VWFA" evidence="1">
    <location>
        <begin position="77"/>
        <end position="260"/>
    </location>
</feature>
<organism evidence="2">
    <name type="scientific">bioreactor metagenome</name>
    <dbReference type="NCBI Taxonomy" id="1076179"/>
    <lineage>
        <taxon>unclassified sequences</taxon>
        <taxon>metagenomes</taxon>
        <taxon>ecological metagenomes</taxon>
    </lineage>
</organism>
<dbReference type="PANTHER" id="PTHR33608">
    <property type="entry name" value="BLL2464 PROTEIN"/>
    <property type="match status" value="1"/>
</dbReference>
<dbReference type="AlphaFoldDB" id="A0A644V4X5"/>
<protein>
    <recommendedName>
        <fullName evidence="1">VWFA domain-containing protein</fullName>
    </recommendedName>
</protein>
<dbReference type="PANTHER" id="PTHR33608:SF7">
    <property type="entry name" value="DUF58 DOMAIN-CONTAINING PROTEIN"/>
    <property type="match status" value="1"/>
</dbReference>
<sequence length="308" mass="35816">MSDKIESIIGYPSLELVTNQVVEGFITGLHKSPFHGFSVEFAEHRLYNSGESTKNIDWKLYGRTDKLFVKKYEEETNLRCLLVVDNSSSMFFPLSKEPSFSNPNKITFSAYACGVLIQMLSRQRDAYGLSLISDKIDLITEIKSNFGHKKHVFTLLEGLLKPYDKESKLQTNISPLLHQLAMQVHRRSLIIIFTDLLSEENTEDLISSLQHMKHSKHEVILFHVSDKQKEIEFDYNSRPHRFVDMETLEEIKLNPQEIREAYQKAIKDKIQMLKTSCENTRIDFVDADINKGFDQILLPYIIKRTKMY</sequence>
<accession>A0A644V4X5</accession>
<dbReference type="SMART" id="SM00327">
    <property type="entry name" value="VWA"/>
    <property type="match status" value="1"/>
</dbReference>
<dbReference type="InterPro" id="IPR002881">
    <property type="entry name" value="DUF58"/>
</dbReference>
<proteinExistence type="predicted"/>
<dbReference type="InterPro" id="IPR036465">
    <property type="entry name" value="vWFA_dom_sf"/>
</dbReference>